<evidence type="ECO:0000313" key="2">
    <source>
        <dbReference type="EMBL" id="MCA0132541.1"/>
    </source>
</evidence>
<evidence type="ECO:0000259" key="1">
    <source>
        <dbReference type="Pfam" id="PF00149"/>
    </source>
</evidence>
<dbReference type="InterPro" id="IPR029052">
    <property type="entry name" value="Metallo-depent_PP-like"/>
</dbReference>
<accession>A0ABS7XRA5</accession>
<dbReference type="InterPro" id="IPR050126">
    <property type="entry name" value="Ap4A_hydrolase"/>
</dbReference>
<protein>
    <submittedName>
        <fullName evidence="2">Metallophosphoesterase</fullName>
    </submittedName>
</protein>
<dbReference type="Proteomes" id="UP001198901">
    <property type="component" value="Unassembled WGS sequence"/>
</dbReference>
<dbReference type="InterPro" id="IPR004843">
    <property type="entry name" value="Calcineurin-like_PHP"/>
</dbReference>
<reference evidence="3" key="1">
    <citation type="submission" date="2023-07" db="EMBL/GenBank/DDBJ databases">
        <authorList>
            <person name="Yue Y."/>
        </authorList>
    </citation>
    <scope>NUCLEOTIDE SEQUENCE [LARGE SCALE GENOMIC DNA]</scope>
    <source>
        <strain evidence="3">D23</strain>
    </source>
</reference>
<proteinExistence type="predicted"/>
<dbReference type="Gene3D" id="3.60.21.10">
    <property type="match status" value="1"/>
</dbReference>
<dbReference type="SUPFAM" id="SSF56300">
    <property type="entry name" value="Metallo-dependent phosphatases"/>
    <property type="match status" value="1"/>
</dbReference>
<keyword evidence="3" id="KW-1185">Reference proteome</keyword>
<dbReference type="PRINTS" id="PR00114">
    <property type="entry name" value="STPHPHTASE"/>
</dbReference>
<dbReference type="PANTHER" id="PTHR42850:SF4">
    <property type="entry name" value="ZINC-DEPENDENT ENDOPOLYPHOSPHATASE"/>
    <property type="match status" value="1"/>
</dbReference>
<dbReference type="RefSeq" id="WP_224528142.1">
    <property type="nucleotide sequence ID" value="NZ_JAIUJR010000004.1"/>
</dbReference>
<dbReference type="Pfam" id="PF00149">
    <property type="entry name" value="Metallophos"/>
    <property type="match status" value="1"/>
</dbReference>
<comment type="caution">
    <text evidence="2">The sequence shown here is derived from an EMBL/GenBank/DDBJ whole genome shotgun (WGS) entry which is preliminary data.</text>
</comment>
<dbReference type="EMBL" id="JAIUJR010000004">
    <property type="protein sequence ID" value="MCA0132541.1"/>
    <property type="molecule type" value="Genomic_DNA"/>
</dbReference>
<organism evidence="2 3">
    <name type="scientific">Winogradskyella alexanderae</name>
    <dbReference type="NCBI Taxonomy" id="2877123"/>
    <lineage>
        <taxon>Bacteria</taxon>
        <taxon>Pseudomonadati</taxon>
        <taxon>Bacteroidota</taxon>
        <taxon>Flavobacteriia</taxon>
        <taxon>Flavobacteriales</taxon>
        <taxon>Flavobacteriaceae</taxon>
        <taxon>Winogradskyella</taxon>
    </lineage>
</organism>
<evidence type="ECO:0000313" key="3">
    <source>
        <dbReference type="Proteomes" id="UP001198901"/>
    </source>
</evidence>
<gene>
    <name evidence="2" type="ORF">LBU54_08085</name>
</gene>
<feature type="domain" description="Calcineurin-like phosphoesterase" evidence="1">
    <location>
        <begin position="1"/>
        <end position="190"/>
    </location>
</feature>
<dbReference type="PANTHER" id="PTHR42850">
    <property type="entry name" value="METALLOPHOSPHOESTERASE"/>
    <property type="match status" value="1"/>
</dbReference>
<name>A0ABS7XRA5_9FLAO</name>
<sequence>MRYLVIGDIHGGLMALKQLMERAEVTKKDKLIFLGDYVDGWSESAQVIQYLIELSESINCVFIKGNHDVWCEDWLRENLAHPVWLAHGGKETVESYSSFTEEEKKQHLQFFQAMELFYIDDANRLYVHAGFTSMHGVQREYDIRGFYYDRTLWEMALTMDIRLPKTSEKYPHRLKHYKEIYIGHTPTLHYHKHEPMNAANVWNIDTGAAFTGKLSALDVETKEVFQSDPVTNLYPNELGRN</sequence>
<dbReference type="InterPro" id="IPR006186">
    <property type="entry name" value="Ser/Thr-sp_prot-phosphatase"/>
</dbReference>